<comment type="caution">
    <text evidence="5">The sequence shown here is derived from an EMBL/GenBank/DDBJ whole genome shotgun (WGS) entry which is preliminary data.</text>
</comment>
<dbReference type="CDD" id="cd00118">
    <property type="entry name" value="LysM"/>
    <property type="match status" value="2"/>
</dbReference>
<organism evidence="5 6">
    <name type="scientific">Cadophora malorum</name>
    <dbReference type="NCBI Taxonomy" id="108018"/>
    <lineage>
        <taxon>Eukaryota</taxon>
        <taxon>Fungi</taxon>
        <taxon>Dikarya</taxon>
        <taxon>Ascomycota</taxon>
        <taxon>Pezizomycotina</taxon>
        <taxon>Leotiomycetes</taxon>
        <taxon>Helotiales</taxon>
        <taxon>Ploettnerulaceae</taxon>
        <taxon>Cadophora</taxon>
    </lineage>
</organism>
<dbReference type="AlphaFoldDB" id="A0A8H8BVJ8"/>
<gene>
    <name evidence="5" type="ORF">IFR04_001167</name>
</gene>
<dbReference type="EMBL" id="JAFJYH010000008">
    <property type="protein sequence ID" value="KAG4425705.1"/>
    <property type="molecule type" value="Genomic_DNA"/>
</dbReference>
<evidence type="ECO:0000256" key="2">
    <source>
        <dbReference type="ARBA" id="ARBA00023026"/>
    </source>
</evidence>
<dbReference type="GO" id="GO:0008061">
    <property type="term" value="F:chitin binding"/>
    <property type="evidence" value="ECO:0007669"/>
    <property type="project" value="UniProtKB-KW"/>
</dbReference>
<evidence type="ECO:0000256" key="1">
    <source>
        <dbReference type="ARBA" id="ARBA00022669"/>
    </source>
</evidence>
<feature type="domain" description="LysM" evidence="4">
    <location>
        <begin position="370"/>
        <end position="418"/>
    </location>
</feature>
<evidence type="ECO:0000313" key="6">
    <source>
        <dbReference type="Proteomes" id="UP000664132"/>
    </source>
</evidence>
<dbReference type="PANTHER" id="PTHR34997">
    <property type="entry name" value="AM15"/>
    <property type="match status" value="1"/>
</dbReference>
<reference evidence="5" key="1">
    <citation type="submission" date="2021-02" db="EMBL/GenBank/DDBJ databases">
        <title>Genome sequence Cadophora malorum strain M34.</title>
        <authorList>
            <person name="Stefanovic E."/>
            <person name="Vu D."/>
            <person name="Scully C."/>
            <person name="Dijksterhuis J."/>
            <person name="Roader J."/>
            <person name="Houbraken J."/>
        </authorList>
    </citation>
    <scope>NUCLEOTIDE SEQUENCE</scope>
    <source>
        <strain evidence="5">M34</strain>
    </source>
</reference>
<dbReference type="OrthoDB" id="5985073at2759"/>
<protein>
    <recommendedName>
        <fullName evidence="4">LysM domain-containing protein</fullName>
    </recommendedName>
</protein>
<feature type="domain" description="LysM" evidence="4">
    <location>
        <begin position="151"/>
        <end position="197"/>
    </location>
</feature>
<keyword evidence="2" id="KW-0843">Virulence</keyword>
<accession>A0A8H8BVJ8</accession>
<dbReference type="Pfam" id="PF01476">
    <property type="entry name" value="LysM"/>
    <property type="match status" value="3"/>
</dbReference>
<keyword evidence="6" id="KW-1185">Reference proteome</keyword>
<evidence type="ECO:0000256" key="3">
    <source>
        <dbReference type="SAM" id="MobiDB-lite"/>
    </source>
</evidence>
<name>A0A8H8BVJ8_9HELO</name>
<feature type="domain" description="LysM" evidence="4">
    <location>
        <begin position="277"/>
        <end position="327"/>
    </location>
</feature>
<proteinExistence type="predicted"/>
<dbReference type="SUPFAM" id="SSF54106">
    <property type="entry name" value="LysM domain"/>
    <property type="match status" value="3"/>
</dbReference>
<feature type="domain" description="LysM" evidence="4">
    <location>
        <begin position="216"/>
        <end position="262"/>
    </location>
</feature>
<feature type="domain" description="LysM" evidence="4">
    <location>
        <begin position="444"/>
        <end position="492"/>
    </location>
</feature>
<feature type="domain" description="LysM" evidence="4">
    <location>
        <begin position="101"/>
        <end position="146"/>
    </location>
</feature>
<dbReference type="InterPro" id="IPR018392">
    <property type="entry name" value="LysM"/>
</dbReference>
<evidence type="ECO:0000259" key="4">
    <source>
        <dbReference type="PROSITE" id="PS51782"/>
    </source>
</evidence>
<sequence length="496" mass="51656">MSDIKKAQLANISASYTNYTAATSLPTSVLCSPCVLSLYQQLQGTAYSYYYSIMATEWATIQKTCGVSFPTAVPVNPTNVTAIPGYAPNNFTTSNVCYSGNTYTVACGDNCIAISKAKGVSTGPLINMNSLLPDCSNLQAGATLCLPQPCITHTVVTGDTCASITNDSSISFTQFSAWNPSINNYCTNLIAGHSYATATVAAPSNLAFQSTTQCGKYYTVVTGNDCSLIVVNNTITLSLFEAINPSINANCTNLVPGLAYCVSPTADWNSTSTTTTTSGYVSPPDPTPTVTTSYCYWYGITFAELQQWNPNLNSTCGNLILGDAYCVSGDAAISRTSTTSNPMSTTTSTKTTTVSIPGPTQSGITPGCTAYYLTKSGGGVTCASIDSQFGITFAQFYAWNPAIGSNCGALWLGEAYCVAGPPVATSTTVTAPAPTQSGITVNCNAYTVTPSQGASCAAIESQYGITFAQFYAWNPAIGSGCTNLWAGETYCVGVSS</sequence>
<feature type="compositionally biased region" description="Low complexity" evidence="3">
    <location>
        <begin position="337"/>
        <end position="355"/>
    </location>
</feature>
<dbReference type="InterPro" id="IPR052210">
    <property type="entry name" value="LysM1-like"/>
</dbReference>
<keyword evidence="1" id="KW-0147">Chitin-binding</keyword>
<dbReference type="InterPro" id="IPR036779">
    <property type="entry name" value="LysM_dom_sf"/>
</dbReference>
<dbReference type="PANTHER" id="PTHR34997:SF1">
    <property type="entry name" value="PEPTIDOGLYCAN-BINDING LYSIN DOMAIN"/>
    <property type="match status" value="1"/>
</dbReference>
<dbReference type="Gene3D" id="3.10.350.10">
    <property type="entry name" value="LysM domain"/>
    <property type="match status" value="6"/>
</dbReference>
<dbReference type="PROSITE" id="PS51782">
    <property type="entry name" value="LYSM"/>
    <property type="match status" value="6"/>
</dbReference>
<dbReference type="SMART" id="SM00257">
    <property type="entry name" value="LysM"/>
    <property type="match status" value="5"/>
</dbReference>
<feature type="region of interest" description="Disordered" evidence="3">
    <location>
        <begin position="337"/>
        <end position="356"/>
    </location>
</feature>
<dbReference type="Proteomes" id="UP000664132">
    <property type="component" value="Unassembled WGS sequence"/>
</dbReference>
<evidence type="ECO:0000313" key="5">
    <source>
        <dbReference type="EMBL" id="KAG4425705.1"/>
    </source>
</evidence>